<reference evidence="2 3" key="1">
    <citation type="submission" date="2020-08" db="EMBL/GenBank/DDBJ databases">
        <title>Genomic Encyclopedia of Type Strains, Phase IV (KMG-IV): sequencing the most valuable type-strain genomes for metagenomic binning, comparative biology and taxonomic classification.</title>
        <authorList>
            <person name="Goeker M."/>
        </authorList>
    </citation>
    <scope>NUCLEOTIDE SEQUENCE [LARGE SCALE GENOMIC DNA]</scope>
    <source>
        <strain evidence="2 3">DSM 29348</strain>
    </source>
</reference>
<keyword evidence="3" id="KW-1185">Reference proteome</keyword>
<gene>
    <name evidence="2" type="ORF">GGR44_001341</name>
</gene>
<dbReference type="Proteomes" id="UP000552757">
    <property type="component" value="Unassembled WGS sequence"/>
</dbReference>
<feature type="transmembrane region" description="Helical" evidence="1">
    <location>
        <begin position="34"/>
        <end position="60"/>
    </location>
</feature>
<organism evidence="2 3">
    <name type="scientific">Sphingobium fontiphilum</name>
    <dbReference type="NCBI Taxonomy" id="944425"/>
    <lineage>
        <taxon>Bacteria</taxon>
        <taxon>Pseudomonadati</taxon>
        <taxon>Pseudomonadota</taxon>
        <taxon>Alphaproteobacteria</taxon>
        <taxon>Sphingomonadales</taxon>
        <taxon>Sphingomonadaceae</taxon>
        <taxon>Sphingobium</taxon>
    </lineage>
</organism>
<keyword evidence="1" id="KW-0812">Transmembrane</keyword>
<keyword evidence="1" id="KW-1133">Transmembrane helix</keyword>
<proteinExistence type="predicted"/>
<evidence type="ECO:0000313" key="3">
    <source>
        <dbReference type="Proteomes" id="UP000552757"/>
    </source>
</evidence>
<comment type="caution">
    <text evidence="2">The sequence shown here is derived from an EMBL/GenBank/DDBJ whole genome shotgun (WGS) entry which is preliminary data.</text>
</comment>
<dbReference type="EMBL" id="JACIEB010000002">
    <property type="protein sequence ID" value="MBB3981694.1"/>
    <property type="molecule type" value="Genomic_DNA"/>
</dbReference>
<keyword evidence="1" id="KW-0472">Membrane</keyword>
<dbReference type="RefSeq" id="WP_183954719.1">
    <property type="nucleotide sequence ID" value="NZ_JACIEB010000002.1"/>
</dbReference>
<name>A0A7W6GQ46_9SPHN</name>
<evidence type="ECO:0000313" key="2">
    <source>
        <dbReference type="EMBL" id="MBB3981694.1"/>
    </source>
</evidence>
<evidence type="ECO:0000256" key="1">
    <source>
        <dbReference type="SAM" id="Phobius"/>
    </source>
</evidence>
<dbReference type="AlphaFoldDB" id="A0A7W6GQ46"/>
<sequence length="62" mass="6552">MFEFAAVTCGFAISIVLSVLTRNHRLARPHPPVLLYLGYMLCGLCAGTSLILATIALAMATG</sequence>
<protein>
    <submittedName>
        <fullName evidence="2">Uncharacterized protein</fullName>
    </submittedName>
</protein>
<accession>A0A7W6GQ46</accession>